<dbReference type="InterPro" id="IPR030828">
    <property type="entry name" value="HTH_TyrR"/>
</dbReference>
<accession>A0A429XU38</accession>
<dbReference type="Pfam" id="PF13426">
    <property type="entry name" value="PAS_9"/>
    <property type="match status" value="1"/>
</dbReference>
<dbReference type="PROSITE" id="PS50113">
    <property type="entry name" value="PAC"/>
    <property type="match status" value="1"/>
</dbReference>
<organism evidence="12 13">
    <name type="scientific">Siminovitchia acidinfaciens</name>
    <dbReference type="NCBI Taxonomy" id="2321395"/>
    <lineage>
        <taxon>Bacteria</taxon>
        <taxon>Bacillati</taxon>
        <taxon>Bacillota</taxon>
        <taxon>Bacilli</taxon>
        <taxon>Bacillales</taxon>
        <taxon>Bacillaceae</taxon>
        <taxon>Siminovitchia</taxon>
    </lineage>
</organism>
<keyword evidence="3" id="KW-0067">ATP-binding</keyword>
<dbReference type="Proteomes" id="UP000287156">
    <property type="component" value="Unassembled WGS sequence"/>
</dbReference>
<dbReference type="PROSITE" id="PS00688">
    <property type="entry name" value="SIGMA54_INTERACT_3"/>
    <property type="match status" value="1"/>
</dbReference>
<dbReference type="Gene3D" id="1.10.8.60">
    <property type="match status" value="1"/>
</dbReference>
<dbReference type="GO" id="GO:0005524">
    <property type="term" value="F:ATP binding"/>
    <property type="evidence" value="ECO:0007669"/>
    <property type="project" value="UniProtKB-KW"/>
</dbReference>
<comment type="caution">
    <text evidence="12">The sequence shown here is derived from an EMBL/GenBank/DDBJ whole genome shotgun (WGS) entry which is preliminary data.</text>
</comment>
<keyword evidence="6" id="KW-0804">Transcription</keyword>
<dbReference type="RefSeq" id="WP_126052270.1">
    <property type="nucleotide sequence ID" value="NZ_QYTV02000012.1"/>
</dbReference>
<dbReference type="Gene3D" id="3.30.450.20">
    <property type="entry name" value="PAS domain"/>
    <property type="match status" value="1"/>
</dbReference>
<gene>
    <name evidence="12" type="ORF">D4T97_018610</name>
</gene>
<keyword evidence="8" id="KW-0175">Coiled coil</keyword>
<dbReference type="PANTHER" id="PTHR32071:SF57">
    <property type="entry name" value="C4-DICARBOXYLATE TRANSPORT TRANSCRIPTIONAL REGULATORY PROTEIN DCTD"/>
    <property type="match status" value="1"/>
</dbReference>
<feature type="domain" description="PAS" evidence="10">
    <location>
        <begin position="9"/>
        <end position="60"/>
    </location>
</feature>
<evidence type="ECO:0000256" key="3">
    <source>
        <dbReference type="ARBA" id="ARBA00022840"/>
    </source>
</evidence>
<dbReference type="InterPro" id="IPR003593">
    <property type="entry name" value="AAA+_ATPase"/>
</dbReference>
<evidence type="ECO:0000256" key="5">
    <source>
        <dbReference type="ARBA" id="ARBA00023125"/>
    </source>
</evidence>
<evidence type="ECO:0000313" key="13">
    <source>
        <dbReference type="Proteomes" id="UP000287156"/>
    </source>
</evidence>
<dbReference type="InterPro" id="IPR035965">
    <property type="entry name" value="PAS-like_dom_sf"/>
</dbReference>
<evidence type="ECO:0000313" key="12">
    <source>
        <dbReference type="EMBL" id="RST71505.1"/>
    </source>
</evidence>
<dbReference type="PROSITE" id="PS50112">
    <property type="entry name" value="PAS"/>
    <property type="match status" value="1"/>
</dbReference>
<dbReference type="InterPro" id="IPR000700">
    <property type="entry name" value="PAS-assoc_C"/>
</dbReference>
<dbReference type="EMBL" id="QYTV02000012">
    <property type="protein sequence ID" value="RST71505.1"/>
    <property type="molecule type" value="Genomic_DNA"/>
</dbReference>
<sequence>MEKIREILDHPYFTRILNALSDGILISDGEGKVIWLNKACANFSNRPKSFFIGKDVYLLEELGVFRPSVTKMVIEKQASVSTVQTTTGKDSRFIVTGHPIKDEEGKIDCIIALTKDITEIVQTTTELEETQSLLKRYSQEIMRINYEKQIDSYYFSGQSPAYLSLLQTIDKIALADSTVLLSGETGVGKNVFAQRIHGLSERGSGPFVEINCGAIPETLIESELFGYAKGAFTGANKAGKAGMIKMADGGTLFLDEIGELPIHLQAKLLQFLQQKKFLPIGSTEHQTANVRVIAATNLDLMEEVKKGNFRSDLYYRLNVLPISIPSLREREEDIVGLIQFNLEKYNQKHKRRCRLSSDALDCLQNYEWPGNIRELENLIERLVIIAHEDDIQVQDLPPQMREREDMVFDLASFNNGESLTEILDSVEKNIITKAYAQFKTTRKTAEELGITQSLLMRRLKKYNLTNEK</sequence>
<evidence type="ECO:0000256" key="4">
    <source>
        <dbReference type="ARBA" id="ARBA00023015"/>
    </source>
</evidence>
<keyword evidence="1" id="KW-0547">Nucleotide-binding</keyword>
<feature type="domain" description="PAC" evidence="11">
    <location>
        <begin position="76"/>
        <end position="129"/>
    </location>
</feature>
<dbReference type="PROSITE" id="PS00675">
    <property type="entry name" value="SIGMA54_INTERACT_1"/>
    <property type="match status" value="1"/>
</dbReference>
<dbReference type="CDD" id="cd00130">
    <property type="entry name" value="PAS"/>
    <property type="match status" value="1"/>
</dbReference>
<name>A0A429XU38_9BACI</name>
<dbReference type="Pfam" id="PF18024">
    <property type="entry name" value="HTH_50"/>
    <property type="match status" value="1"/>
</dbReference>
<dbReference type="PROSITE" id="PS00676">
    <property type="entry name" value="SIGMA54_INTERACT_2"/>
    <property type="match status" value="1"/>
</dbReference>
<dbReference type="InterPro" id="IPR025662">
    <property type="entry name" value="Sigma_54_int_dom_ATP-bd_1"/>
</dbReference>
<dbReference type="AlphaFoldDB" id="A0A429XU38"/>
<dbReference type="InterPro" id="IPR000014">
    <property type="entry name" value="PAS"/>
</dbReference>
<evidence type="ECO:0000256" key="6">
    <source>
        <dbReference type="ARBA" id="ARBA00023163"/>
    </source>
</evidence>
<dbReference type="PROSITE" id="PS50045">
    <property type="entry name" value="SIGMA54_INTERACT_4"/>
    <property type="match status" value="1"/>
</dbReference>
<evidence type="ECO:0000256" key="2">
    <source>
        <dbReference type="ARBA" id="ARBA00022797"/>
    </source>
</evidence>
<dbReference type="InterPro" id="IPR025944">
    <property type="entry name" value="Sigma_54_int_dom_CS"/>
</dbReference>
<dbReference type="GO" id="GO:0006355">
    <property type="term" value="P:regulation of DNA-templated transcription"/>
    <property type="evidence" value="ECO:0007669"/>
    <property type="project" value="InterPro"/>
</dbReference>
<evidence type="ECO:0000259" key="10">
    <source>
        <dbReference type="PROSITE" id="PS50112"/>
    </source>
</evidence>
<keyword evidence="5" id="KW-0238">DNA-binding</keyword>
<dbReference type="InterPro" id="IPR058031">
    <property type="entry name" value="AAA_lid_NorR"/>
</dbReference>
<keyword evidence="4" id="KW-0805">Transcription regulation</keyword>
<dbReference type="Pfam" id="PF00158">
    <property type="entry name" value="Sigma54_activat"/>
    <property type="match status" value="1"/>
</dbReference>
<protein>
    <recommendedName>
        <fullName evidence="7">HTH-type transcriptional regulatory protein TyrR</fullName>
    </recommendedName>
</protein>
<dbReference type="SUPFAM" id="SSF55785">
    <property type="entry name" value="PYP-like sensor domain (PAS domain)"/>
    <property type="match status" value="1"/>
</dbReference>
<dbReference type="Pfam" id="PF25601">
    <property type="entry name" value="AAA_lid_14"/>
    <property type="match status" value="1"/>
</dbReference>
<evidence type="ECO:0000259" key="11">
    <source>
        <dbReference type="PROSITE" id="PS50113"/>
    </source>
</evidence>
<dbReference type="SUPFAM" id="SSF52540">
    <property type="entry name" value="P-loop containing nucleoside triphosphate hydrolases"/>
    <property type="match status" value="1"/>
</dbReference>
<dbReference type="SMART" id="SM00091">
    <property type="entry name" value="PAS"/>
    <property type="match status" value="1"/>
</dbReference>
<dbReference type="OrthoDB" id="9771372at2"/>
<keyword evidence="13" id="KW-1185">Reference proteome</keyword>
<evidence type="ECO:0000259" key="9">
    <source>
        <dbReference type="PROSITE" id="PS50045"/>
    </source>
</evidence>
<dbReference type="SMART" id="SM00382">
    <property type="entry name" value="AAA"/>
    <property type="match status" value="1"/>
</dbReference>
<dbReference type="CDD" id="cd00009">
    <property type="entry name" value="AAA"/>
    <property type="match status" value="1"/>
</dbReference>
<dbReference type="InterPro" id="IPR025943">
    <property type="entry name" value="Sigma_54_int_dom_ATP-bd_2"/>
</dbReference>
<evidence type="ECO:0000256" key="8">
    <source>
        <dbReference type="SAM" id="Coils"/>
    </source>
</evidence>
<dbReference type="InterPro" id="IPR027417">
    <property type="entry name" value="P-loop_NTPase"/>
</dbReference>
<dbReference type="PANTHER" id="PTHR32071">
    <property type="entry name" value="TRANSCRIPTIONAL REGULATORY PROTEIN"/>
    <property type="match status" value="1"/>
</dbReference>
<dbReference type="FunFam" id="3.40.50.300:FF:000006">
    <property type="entry name" value="DNA-binding transcriptional regulator NtrC"/>
    <property type="match status" value="1"/>
</dbReference>
<feature type="coiled-coil region" evidence="8">
    <location>
        <begin position="120"/>
        <end position="147"/>
    </location>
</feature>
<dbReference type="InterPro" id="IPR002078">
    <property type="entry name" value="Sigma_54_int"/>
</dbReference>
<dbReference type="Gene3D" id="3.40.50.300">
    <property type="entry name" value="P-loop containing nucleotide triphosphate hydrolases"/>
    <property type="match status" value="1"/>
</dbReference>
<evidence type="ECO:0000256" key="1">
    <source>
        <dbReference type="ARBA" id="ARBA00022741"/>
    </source>
</evidence>
<feature type="domain" description="Sigma-54 factor interaction" evidence="9">
    <location>
        <begin position="155"/>
        <end position="384"/>
    </location>
</feature>
<dbReference type="GO" id="GO:0003677">
    <property type="term" value="F:DNA binding"/>
    <property type="evidence" value="ECO:0007669"/>
    <property type="project" value="UniProtKB-KW"/>
</dbReference>
<evidence type="ECO:0000256" key="7">
    <source>
        <dbReference type="ARBA" id="ARBA00029500"/>
    </source>
</evidence>
<dbReference type="Gene3D" id="1.10.10.60">
    <property type="entry name" value="Homeodomain-like"/>
    <property type="match status" value="1"/>
</dbReference>
<proteinExistence type="predicted"/>
<dbReference type="InterPro" id="IPR009057">
    <property type="entry name" value="Homeodomain-like_sf"/>
</dbReference>
<reference evidence="12" key="1">
    <citation type="submission" date="2018-12" db="EMBL/GenBank/DDBJ databases">
        <authorList>
            <person name="Sun L."/>
            <person name="Chen Z."/>
        </authorList>
    </citation>
    <scope>NUCLEOTIDE SEQUENCE [LARGE SCALE GENOMIC DNA]</scope>
    <source>
        <strain evidence="12">3-2-2</strain>
    </source>
</reference>
<keyword evidence="2" id="KW-0058">Aromatic hydrocarbons catabolism</keyword>
<dbReference type="SUPFAM" id="SSF46689">
    <property type="entry name" value="Homeodomain-like"/>
    <property type="match status" value="1"/>
</dbReference>